<feature type="transmembrane region" description="Helical" evidence="8">
    <location>
        <begin position="160"/>
        <end position="185"/>
    </location>
</feature>
<feature type="transmembrane region" description="Helical" evidence="8">
    <location>
        <begin position="216"/>
        <end position="232"/>
    </location>
</feature>
<keyword evidence="6 8" id="KW-1133">Transmembrane helix</keyword>
<dbReference type="Pfam" id="PF03591">
    <property type="entry name" value="AzlC"/>
    <property type="match status" value="1"/>
</dbReference>
<reference evidence="10" key="1">
    <citation type="submission" date="2016-12" db="EMBL/GenBank/DDBJ databases">
        <authorList>
            <person name="Brunel B."/>
        </authorList>
    </citation>
    <scope>NUCLEOTIDE SEQUENCE [LARGE SCALE GENOMIC DNA]</scope>
</reference>
<dbReference type="Proteomes" id="UP000245698">
    <property type="component" value="Unassembled WGS sequence"/>
</dbReference>
<evidence type="ECO:0000256" key="6">
    <source>
        <dbReference type="ARBA" id="ARBA00022989"/>
    </source>
</evidence>
<dbReference type="AlphaFoldDB" id="A0A2P9AXL3"/>
<evidence type="ECO:0000256" key="8">
    <source>
        <dbReference type="SAM" id="Phobius"/>
    </source>
</evidence>
<evidence type="ECO:0000256" key="3">
    <source>
        <dbReference type="ARBA" id="ARBA00022448"/>
    </source>
</evidence>
<keyword evidence="7 8" id="KW-0472">Membrane</keyword>
<accession>A0A2P9AXL3</accession>
<dbReference type="InterPro" id="IPR011606">
    <property type="entry name" value="Brnchd-chn_aa_trnsp_permease"/>
</dbReference>
<evidence type="ECO:0000256" key="4">
    <source>
        <dbReference type="ARBA" id="ARBA00022475"/>
    </source>
</evidence>
<evidence type="ECO:0008006" key="11">
    <source>
        <dbReference type="Google" id="ProtNLM"/>
    </source>
</evidence>
<evidence type="ECO:0000256" key="5">
    <source>
        <dbReference type="ARBA" id="ARBA00022692"/>
    </source>
</evidence>
<proteinExistence type="inferred from homology"/>
<feature type="transmembrane region" description="Helical" evidence="8">
    <location>
        <begin position="191"/>
        <end position="209"/>
    </location>
</feature>
<comment type="subcellular location">
    <subcellularLocation>
        <location evidence="1">Cell membrane</location>
        <topology evidence="1">Multi-pass membrane protein</topology>
    </subcellularLocation>
</comment>
<name>A0A2P9AXL3_9HYPH</name>
<evidence type="ECO:0000313" key="10">
    <source>
        <dbReference type="Proteomes" id="UP000245698"/>
    </source>
</evidence>
<dbReference type="PANTHER" id="PTHR34979:SF1">
    <property type="entry name" value="INNER MEMBRANE PROTEIN YGAZ"/>
    <property type="match status" value="1"/>
</dbReference>
<keyword evidence="4" id="KW-1003">Cell membrane</keyword>
<dbReference type="PANTHER" id="PTHR34979">
    <property type="entry name" value="INNER MEMBRANE PROTEIN YGAZ"/>
    <property type="match status" value="1"/>
</dbReference>
<feature type="transmembrane region" description="Helical" evidence="8">
    <location>
        <begin position="238"/>
        <end position="255"/>
    </location>
</feature>
<dbReference type="GO" id="GO:0005886">
    <property type="term" value="C:plasma membrane"/>
    <property type="evidence" value="ECO:0007669"/>
    <property type="project" value="UniProtKB-SubCell"/>
</dbReference>
<dbReference type="GO" id="GO:1903785">
    <property type="term" value="P:L-valine transmembrane transport"/>
    <property type="evidence" value="ECO:0007669"/>
    <property type="project" value="TreeGrafter"/>
</dbReference>
<dbReference type="EMBL" id="FUIG01000103">
    <property type="protein sequence ID" value="SJM35845.1"/>
    <property type="molecule type" value="Genomic_DNA"/>
</dbReference>
<protein>
    <recommendedName>
        <fullName evidence="11">Branched-chain amino acid ABC transporter permease</fullName>
    </recommendedName>
</protein>
<keyword evidence="10" id="KW-1185">Reference proteome</keyword>
<comment type="similarity">
    <text evidence="2">Belongs to the AzlC family.</text>
</comment>
<keyword evidence="5 8" id="KW-0812">Transmembrane</keyword>
<evidence type="ECO:0000256" key="1">
    <source>
        <dbReference type="ARBA" id="ARBA00004651"/>
    </source>
</evidence>
<keyword evidence="3" id="KW-0813">Transport</keyword>
<feature type="transmembrane region" description="Helical" evidence="8">
    <location>
        <begin position="97"/>
        <end position="116"/>
    </location>
</feature>
<evidence type="ECO:0000313" key="9">
    <source>
        <dbReference type="EMBL" id="SJM35845.1"/>
    </source>
</evidence>
<sequence length="266" mass="28977">MRGFKVLERPLLVQKDERRSKEWLMSAEAISENRAKSDLWHGVRLSLPVVVAAAPFGLLFGALAVDNGFSVLEAFLMSAMVFGGASQMVGIELFGQHVAPWLIVLSIFAVNFRHVLYSAGIGRRIAHWPLMQQAVGYFILTDPQFAVAERKAEAGETVGFAWYMGLGLPVYVFWVTESALGAVFGKLIPNTHALGIDFLLPIYFLGLVMSFRKRPLWLPVVVASAAASIIAYKTVGSPWHVSIGAVAGVLLAVILPPHHSGVEARP</sequence>
<evidence type="ECO:0000256" key="7">
    <source>
        <dbReference type="ARBA" id="ARBA00023136"/>
    </source>
</evidence>
<organism evidence="9 10">
    <name type="scientific">Mesorhizobium delmotii</name>
    <dbReference type="NCBI Taxonomy" id="1631247"/>
    <lineage>
        <taxon>Bacteria</taxon>
        <taxon>Pseudomonadati</taxon>
        <taxon>Pseudomonadota</taxon>
        <taxon>Alphaproteobacteria</taxon>
        <taxon>Hyphomicrobiales</taxon>
        <taxon>Phyllobacteriaceae</taxon>
        <taxon>Mesorhizobium</taxon>
    </lineage>
</organism>
<evidence type="ECO:0000256" key="2">
    <source>
        <dbReference type="ARBA" id="ARBA00010735"/>
    </source>
</evidence>
<gene>
    <name evidence="9" type="ORF">BQ8482_90220</name>
</gene>
<feature type="transmembrane region" description="Helical" evidence="8">
    <location>
        <begin position="45"/>
        <end position="65"/>
    </location>
</feature>